<keyword evidence="5 13" id="KW-0479">Metal-binding</keyword>
<comment type="similarity">
    <text evidence="2">Belongs to the Nudix hydrolase family. NudF subfamily.</text>
</comment>
<evidence type="ECO:0000256" key="5">
    <source>
        <dbReference type="ARBA" id="ARBA00022723"/>
    </source>
</evidence>
<evidence type="ECO:0000313" key="15">
    <source>
        <dbReference type="EMBL" id="RZU98572.1"/>
    </source>
</evidence>
<dbReference type="PROSITE" id="PS51462">
    <property type="entry name" value="NUDIX"/>
    <property type="match status" value="1"/>
</dbReference>
<dbReference type="EMBL" id="SHLI01000001">
    <property type="protein sequence ID" value="RZU98572.1"/>
    <property type="molecule type" value="Genomic_DNA"/>
</dbReference>
<evidence type="ECO:0000256" key="7">
    <source>
        <dbReference type="ARBA" id="ARBA00022842"/>
    </source>
</evidence>
<accession>A0A4Q8D003</accession>
<dbReference type="NCBIfam" id="TIGR00052">
    <property type="entry name" value="nudix-type nucleoside diphosphatase, YffH/AdpP family"/>
    <property type="match status" value="1"/>
</dbReference>
<dbReference type="SUPFAM" id="SSF55811">
    <property type="entry name" value="Nudix"/>
    <property type="match status" value="1"/>
</dbReference>
<feature type="domain" description="Nudix hydrolase" evidence="14">
    <location>
        <begin position="44"/>
        <end position="183"/>
    </location>
</feature>
<dbReference type="GO" id="GO:0019693">
    <property type="term" value="P:ribose phosphate metabolic process"/>
    <property type="evidence" value="ECO:0007669"/>
    <property type="project" value="TreeGrafter"/>
</dbReference>
<dbReference type="GO" id="GO:0005829">
    <property type="term" value="C:cytosol"/>
    <property type="evidence" value="ECO:0007669"/>
    <property type="project" value="TreeGrafter"/>
</dbReference>
<evidence type="ECO:0000256" key="13">
    <source>
        <dbReference type="PIRSR" id="PIRSR604385-2"/>
    </source>
</evidence>
<dbReference type="RefSeq" id="WP_130502868.1">
    <property type="nucleotide sequence ID" value="NZ_SHLI01000001.1"/>
</dbReference>
<dbReference type="InterPro" id="IPR004385">
    <property type="entry name" value="NDP_pyrophosphatase"/>
</dbReference>
<dbReference type="Proteomes" id="UP000292298">
    <property type="component" value="Unassembled WGS sequence"/>
</dbReference>
<evidence type="ECO:0000256" key="8">
    <source>
        <dbReference type="ARBA" id="ARBA00025164"/>
    </source>
</evidence>
<evidence type="ECO:0000256" key="12">
    <source>
        <dbReference type="ARBA" id="ARBA00049546"/>
    </source>
</evidence>
<feature type="binding site" evidence="13">
    <location>
        <position position="105"/>
    </location>
    <ligand>
        <name>Mg(2+)</name>
        <dbReference type="ChEBI" id="CHEBI:18420"/>
        <label>1</label>
    </ligand>
</feature>
<dbReference type="Gene3D" id="3.90.79.10">
    <property type="entry name" value="Nucleoside Triphosphate Pyrophosphohydrolase"/>
    <property type="match status" value="1"/>
</dbReference>
<comment type="catalytic activity">
    <reaction evidence="12">
        <text>ADP-D-ribose + H2O = D-ribose 5-phosphate + AMP + 2 H(+)</text>
        <dbReference type="Rhea" id="RHEA:10412"/>
        <dbReference type="ChEBI" id="CHEBI:15377"/>
        <dbReference type="ChEBI" id="CHEBI:15378"/>
        <dbReference type="ChEBI" id="CHEBI:57967"/>
        <dbReference type="ChEBI" id="CHEBI:78346"/>
        <dbReference type="ChEBI" id="CHEBI:456215"/>
        <dbReference type="EC" id="3.6.1.13"/>
    </reaction>
</comment>
<protein>
    <recommendedName>
        <fullName evidence="4">ADP-ribose pyrophosphatase</fullName>
        <ecNumber evidence="3">3.6.1.13</ecNumber>
    </recommendedName>
    <alternativeName>
        <fullName evidence="9">ADP-ribose diphosphatase</fullName>
    </alternativeName>
    <alternativeName>
        <fullName evidence="11">ADP-ribose phosphohydrolase</fullName>
    </alternativeName>
    <alternativeName>
        <fullName evidence="10">Adenosine diphosphoribose pyrophosphatase</fullName>
    </alternativeName>
</protein>
<evidence type="ECO:0000256" key="6">
    <source>
        <dbReference type="ARBA" id="ARBA00022801"/>
    </source>
</evidence>
<dbReference type="PANTHER" id="PTHR11839:SF5">
    <property type="entry name" value="ADP-RIBOSE PYROPHOSPHATASE"/>
    <property type="match status" value="1"/>
</dbReference>
<sequence>MSRDYEIIHREIVHDGFFRVSRLTLRHALFGGGQSQALVRERLERGNAVGVLPYDPWLDRVVLVEQFRPGAIDSGFGPWLLEPVAGIVEPGEQPEEVAHRETREEADCALGELVSMAHYLVSPGGSSQTVKLYCAQIDSRDLRLEGHGHPDEGEDIRLHVVPADQAIAMLDSGAVSAVMSIVALQWLALNRDALRDRWQAAPRAPYNGPASGP</sequence>
<evidence type="ECO:0000256" key="2">
    <source>
        <dbReference type="ARBA" id="ARBA00007482"/>
    </source>
</evidence>
<dbReference type="GO" id="GO:0019144">
    <property type="term" value="F:ADP-sugar diphosphatase activity"/>
    <property type="evidence" value="ECO:0007669"/>
    <property type="project" value="TreeGrafter"/>
</dbReference>
<evidence type="ECO:0000313" key="16">
    <source>
        <dbReference type="Proteomes" id="UP000292298"/>
    </source>
</evidence>
<name>A0A4Q8D003_9GAMM</name>
<evidence type="ECO:0000259" key="14">
    <source>
        <dbReference type="PROSITE" id="PS51462"/>
    </source>
</evidence>
<feature type="binding site" evidence="13">
    <location>
        <position position="85"/>
    </location>
    <ligand>
        <name>Mg(2+)</name>
        <dbReference type="ChEBI" id="CHEBI:18420"/>
        <label>1</label>
    </ligand>
</feature>
<proteinExistence type="inferred from homology"/>
<reference evidence="15 16" key="1">
    <citation type="submission" date="2019-02" db="EMBL/GenBank/DDBJ databases">
        <title>Genomic Encyclopedia of Type Strains, Phase IV (KMG-IV): sequencing the most valuable type-strain genomes for metagenomic binning, comparative biology and taxonomic classification.</title>
        <authorList>
            <person name="Goeker M."/>
        </authorList>
    </citation>
    <scope>NUCLEOTIDE SEQUENCE [LARGE SCALE GENOMIC DNA]</scope>
    <source>
        <strain evidence="15 16">DSM 21056</strain>
    </source>
</reference>
<dbReference type="AlphaFoldDB" id="A0A4Q8D003"/>
<dbReference type="CDD" id="cd24155">
    <property type="entry name" value="NUDIX_ADPRase"/>
    <property type="match status" value="1"/>
</dbReference>
<dbReference type="InterPro" id="IPR015797">
    <property type="entry name" value="NUDIX_hydrolase-like_dom_sf"/>
</dbReference>
<gene>
    <name evidence="15" type="ORF">EV698_0823</name>
</gene>
<dbReference type="Pfam" id="PF00293">
    <property type="entry name" value="NUDIX"/>
    <property type="match status" value="1"/>
</dbReference>
<comment type="caution">
    <text evidence="15">The sequence shown here is derived from an EMBL/GenBank/DDBJ whole genome shotgun (WGS) entry which is preliminary data.</text>
</comment>
<dbReference type="OrthoDB" id="5292471at2"/>
<evidence type="ECO:0000256" key="9">
    <source>
        <dbReference type="ARBA" id="ARBA00030162"/>
    </source>
</evidence>
<evidence type="ECO:0000256" key="11">
    <source>
        <dbReference type="ARBA" id="ARBA00033056"/>
    </source>
</evidence>
<comment type="cofactor">
    <cofactor evidence="1 13">
        <name>Mg(2+)</name>
        <dbReference type="ChEBI" id="CHEBI:18420"/>
    </cofactor>
</comment>
<keyword evidence="16" id="KW-1185">Reference proteome</keyword>
<dbReference type="GO" id="GO:0046872">
    <property type="term" value="F:metal ion binding"/>
    <property type="evidence" value="ECO:0007669"/>
    <property type="project" value="UniProtKB-KW"/>
</dbReference>
<dbReference type="PANTHER" id="PTHR11839">
    <property type="entry name" value="UDP/ADP-SUGAR PYROPHOSPHATASE"/>
    <property type="match status" value="1"/>
</dbReference>
<organism evidence="15 16">
    <name type="scientific">Spiribacter vilamensis</name>
    <dbReference type="NCBI Taxonomy" id="531306"/>
    <lineage>
        <taxon>Bacteria</taxon>
        <taxon>Pseudomonadati</taxon>
        <taxon>Pseudomonadota</taxon>
        <taxon>Gammaproteobacteria</taxon>
        <taxon>Chromatiales</taxon>
        <taxon>Ectothiorhodospiraceae</taxon>
        <taxon>Spiribacter</taxon>
    </lineage>
</organism>
<dbReference type="GO" id="GO:0006753">
    <property type="term" value="P:nucleoside phosphate metabolic process"/>
    <property type="evidence" value="ECO:0007669"/>
    <property type="project" value="TreeGrafter"/>
</dbReference>
<keyword evidence="7 13" id="KW-0460">Magnesium</keyword>
<evidence type="ECO:0000256" key="4">
    <source>
        <dbReference type="ARBA" id="ARBA00013297"/>
    </source>
</evidence>
<dbReference type="InterPro" id="IPR000086">
    <property type="entry name" value="NUDIX_hydrolase_dom"/>
</dbReference>
<comment type="function">
    <text evidence="8">Acts on ADP-mannose and ADP-glucose as well as ADP-ribose. Prevents glycogen biosynthesis. The reaction catalyzed by this enzyme is a limiting step of the gluconeogenic process.</text>
</comment>
<evidence type="ECO:0000256" key="1">
    <source>
        <dbReference type="ARBA" id="ARBA00001946"/>
    </source>
</evidence>
<evidence type="ECO:0000256" key="10">
    <source>
        <dbReference type="ARBA" id="ARBA00030308"/>
    </source>
</evidence>
<dbReference type="GO" id="GO:0047631">
    <property type="term" value="F:ADP-ribose diphosphatase activity"/>
    <property type="evidence" value="ECO:0007669"/>
    <property type="project" value="UniProtKB-EC"/>
</dbReference>
<dbReference type="EC" id="3.6.1.13" evidence="3"/>
<feature type="binding site" evidence="13">
    <location>
        <position position="101"/>
    </location>
    <ligand>
        <name>Mg(2+)</name>
        <dbReference type="ChEBI" id="CHEBI:18420"/>
        <label>1</label>
    </ligand>
</feature>
<evidence type="ECO:0000256" key="3">
    <source>
        <dbReference type="ARBA" id="ARBA00012453"/>
    </source>
</evidence>
<feature type="binding site" evidence="13">
    <location>
        <position position="154"/>
    </location>
    <ligand>
        <name>Mg(2+)</name>
        <dbReference type="ChEBI" id="CHEBI:18420"/>
        <label>1</label>
    </ligand>
</feature>
<keyword evidence="6" id="KW-0378">Hydrolase</keyword>